<feature type="transmembrane region" description="Helical" evidence="1">
    <location>
        <begin position="12"/>
        <end position="33"/>
    </location>
</feature>
<dbReference type="OrthoDB" id="60355at2157"/>
<feature type="transmembrane region" description="Helical" evidence="1">
    <location>
        <begin position="75"/>
        <end position="99"/>
    </location>
</feature>
<dbReference type="STRING" id="406327.Mevan_1692"/>
<keyword evidence="1" id="KW-1133">Transmembrane helix</keyword>
<proteinExistence type="predicted"/>
<protein>
    <submittedName>
        <fullName evidence="2">Uncharacterized protein</fullName>
    </submittedName>
</protein>
<dbReference type="HOGENOM" id="CLU_1109815_0_0_2"/>
<dbReference type="eggNOG" id="arCOG06621">
    <property type="taxonomic scope" value="Archaea"/>
</dbReference>
<evidence type="ECO:0000313" key="3">
    <source>
        <dbReference type="Proteomes" id="UP000001107"/>
    </source>
</evidence>
<evidence type="ECO:0000313" key="2">
    <source>
        <dbReference type="EMBL" id="ABR55584.1"/>
    </source>
</evidence>
<gene>
    <name evidence="2" type="ordered locus">Mevan_1692</name>
</gene>
<organism evidence="2 3">
    <name type="scientific">Methanococcus vannielii (strain ATCC 35089 / DSM 1224 / JCM 13029 / OCM 148 / SB)</name>
    <dbReference type="NCBI Taxonomy" id="406327"/>
    <lineage>
        <taxon>Archaea</taxon>
        <taxon>Methanobacteriati</taxon>
        <taxon>Methanobacteriota</taxon>
        <taxon>Methanomada group</taxon>
        <taxon>Methanococci</taxon>
        <taxon>Methanococcales</taxon>
        <taxon>Methanococcaceae</taxon>
        <taxon>Methanococcus</taxon>
    </lineage>
</organism>
<feature type="transmembrane region" description="Helical" evidence="1">
    <location>
        <begin position="45"/>
        <end position="63"/>
    </location>
</feature>
<dbReference type="AlphaFoldDB" id="A6USW2"/>
<sequence>MHKLIVKELQSHLPYTIFGGILGVIFLSIFYGVSSDLSYFLFYKLHSLHVFLSAFVTTSVYKLKKTNVSGLKDILLLFFIGYIGSIGIATLSDSLIPYFGEILLDLPNRGPHIGFIEEWYIINPLAFLGIIIAYFRPLTKLPHSFHVLLSTSASLFHIIISLNSSLSIFTYLIILFFLIIAVWIPCCTSDIIFPMIFVNDKNALNTIKNL</sequence>
<feature type="transmembrane region" description="Helical" evidence="1">
    <location>
        <begin position="145"/>
        <end position="162"/>
    </location>
</feature>
<feature type="transmembrane region" description="Helical" evidence="1">
    <location>
        <begin position="168"/>
        <end position="198"/>
    </location>
</feature>
<accession>A6USW2</accession>
<reference evidence="2" key="1">
    <citation type="submission" date="2007-06" db="EMBL/GenBank/DDBJ databases">
        <title>Complete sequence of Methanococcus vannielii SB.</title>
        <authorList>
            <consortium name="US DOE Joint Genome Institute"/>
            <person name="Copeland A."/>
            <person name="Lucas S."/>
            <person name="Lapidus A."/>
            <person name="Barry K."/>
            <person name="Glavina del Rio T."/>
            <person name="Dalin E."/>
            <person name="Tice H."/>
            <person name="Pitluck S."/>
            <person name="Chain P."/>
            <person name="Malfatti S."/>
            <person name="Shin M."/>
            <person name="Vergez L."/>
            <person name="Schmutz J."/>
            <person name="Larimer F."/>
            <person name="Land M."/>
            <person name="Hauser L."/>
            <person name="Kyrpides N."/>
            <person name="Anderson I."/>
            <person name="Sieprawska-Lupa M."/>
            <person name="Whitman W.B."/>
            <person name="Richardson P."/>
        </authorList>
    </citation>
    <scope>NUCLEOTIDE SEQUENCE [LARGE SCALE GENOMIC DNA]</scope>
    <source>
        <strain evidence="2">SB</strain>
    </source>
</reference>
<dbReference type="EMBL" id="CP000742">
    <property type="protein sequence ID" value="ABR55584.1"/>
    <property type="molecule type" value="Genomic_DNA"/>
</dbReference>
<dbReference type="Proteomes" id="UP000001107">
    <property type="component" value="Chromosome"/>
</dbReference>
<evidence type="ECO:0000256" key="1">
    <source>
        <dbReference type="SAM" id="Phobius"/>
    </source>
</evidence>
<name>A6USW2_METVS</name>
<dbReference type="RefSeq" id="WP_012066497.1">
    <property type="nucleotide sequence ID" value="NC_009634.1"/>
</dbReference>
<dbReference type="KEGG" id="mvn:Mevan_1692"/>
<keyword evidence="3" id="KW-1185">Reference proteome</keyword>
<keyword evidence="1" id="KW-0812">Transmembrane</keyword>
<feature type="transmembrane region" description="Helical" evidence="1">
    <location>
        <begin position="119"/>
        <end position="138"/>
    </location>
</feature>
<dbReference type="GeneID" id="5325207"/>
<keyword evidence="1" id="KW-0472">Membrane</keyword>